<reference evidence="2 3" key="1">
    <citation type="journal article" date="2021" name="BMC Genomics">
        <title>Datura genome reveals duplications of psychoactive alkaloid biosynthetic genes and high mutation rate following tissue culture.</title>
        <authorList>
            <person name="Rajewski A."/>
            <person name="Carter-House D."/>
            <person name="Stajich J."/>
            <person name="Litt A."/>
        </authorList>
    </citation>
    <scope>NUCLEOTIDE SEQUENCE [LARGE SCALE GENOMIC DNA]</scope>
    <source>
        <strain evidence="2">AR-01</strain>
    </source>
</reference>
<proteinExistence type="predicted"/>
<name>A0ABS8TT07_DATST</name>
<evidence type="ECO:0000313" key="3">
    <source>
        <dbReference type="Proteomes" id="UP000823775"/>
    </source>
</evidence>
<sequence length="87" mass="9345">HGLASPECGGHEPDHKSWSDLMTREVTRGLGCLGKLGWEGLATKGDHESCSDLTTREVTRGVPLDVLGSGLNGPWPQVVPYGNERVH</sequence>
<feature type="non-terminal residue" evidence="2">
    <location>
        <position position="1"/>
    </location>
</feature>
<comment type="caution">
    <text evidence="2">The sequence shown here is derived from an EMBL/GenBank/DDBJ whole genome shotgun (WGS) entry which is preliminary data.</text>
</comment>
<evidence type="ECO:0000313" key="2">
    <source>
        <dbReference type="EMBL" id="MCD7473560.1"/>
    </source>
</evidence>
<feature type="region of interest" description="Disordered" evidence="1">
    <location>
        <begin position="1"/>
        <end position="20"/>
    </location>
</feature>
<gene>
    <name evidence="2" type="ORF">HAX54_015495</name>
</gene>
<dbReference type="Proteomes" id="UP000823775">
    <property type="component" value="Unassembled WGS sequence"/>
</dbReference>
<protein>
    <submittedName>
        <fullName evidence="2">Uncharacterized protein</fullName>
    </submittedName>
</protein>
<organism evidence="2 3">
    <name type="scientific">Datura stramonium</name>
    <name type="common">Jimsonweed</name>
    <name type="synonym">Common thornapple</name>
    <dbReference type="NCBI Taxonomy" id="4076"/>
    <lineage>
        <taxon>Eukaryota</taxon>
        <taxon>Viridiplantae</taxon>
        <taxon>Streptophyta</taxon>
        <taxon>Embryophyta</taxon>
        <taxon>Tracheophyta</taxon>
        <taxon>Spermatophyta</taxon>
        <taxon>Magnoliopsida</taxon>
        <taxon>eudicotyledons</taxon>
        <taxon>Gunneridae</taxon>
        <taxon>Pentapetalae</taxon>
        <taxon>asterids</taxon>
        <taxon>lamiids</taxon>
        <taxon>Solanales</taxon>
        <taxon>Solanaceae</taxon>
        <taxon>Solanoideae</taxon>
        <taxon>Datureae</taxon>
        <taxon>Datura</taxon>
    </lineage>
</organism>
<feature type="compositionally biased region" description="Basic and acidic residues" evidence="1">
    <location>
        <begin position="9"/>
        <end position="20"/>
    </location>
</feature>
<evidence type="ECO:0000256" key="1">
    <source>
        <dbReference type="SAM" id="MobiDB-lite"/>
    </source>
</evidence>
<dbReference type="EMBL" id="JACEIK010001990">
    <property type="protein sequence ID" value="MCD7473560.1"/>
    <property type="molecule type" value="Genomic_DNA"/>
</dbReference>
<accession>A0ABS8TT07</accession>
<keyword evidence="3" id="KW-1185">Reference proteome</keyword>